<dbReference type="OrthoDB" id="7677041at2"/>
<gene>
    <name evidence="1" type="ORF">C5689_08420</name>
</gene>
<keyword evidence="2" id="KW-1185">Reference proteome</keyword>
<proteinExistence type="predicted"/>
<protein>
    <recommendedName>
        <fullName evidence="3">Flagellar assembly protein FliH/Type III secretion system HrpE domain-containing protein</fullName>
    </recommendedName>
</protein>
<organism evidence="1 2">
    <name type="scientific">Methylosinus sporium</name>
    <dbReference type="NCBI Taxonomy" id="428"/>
    <lineage>
        <taxon>Bacteria</taxon>
        <taxon>Pseudomonadati</taxon>
        <taxon>Pseudomonadota</taxon>
        <taxon>Alphaproteobacteria</taxon>
        <taxon>Hyphomicrobiales</taxon>
        <taxon>Methylocystaceae</taxon>
        <taxon>Methylosinus</taxon>
    </lineage>
</organism>
<evidence type="ECO:0008006" key="3">
    <source>
        <dbReference type="Google" id="ProtNLM"/>
    </source>
</evidence>
<accession>A0A2U1SRT9</accession>
<reference evidence="1 2" key="1">
    <citation type="journal article" date="2018" name="Appl. Microbiol. Biotechnol.">
        <title>Co-cultivation of the strictly anaerobic methanogen Methanosarcina barkeri with aerobic methanotrophs in an oxygen-limited membrane bioreactor.</title>
        <authorList>
            <person name="In 't Zandt M.H."/>
            <person name="van den Bosch T.J.M."/>
            <person name="Rijkers R."/>
            <person name="van Kessel M.A.H.J."/>
            <person name="Jetten M.S.M."/>
            <person name="Welte C.U."/>
        </authorList>
    </citation>
    <scope>NUCLEOTIDE SEQUENCE [LARGE SCALE GENOMIC DNA]</scope>
    <source>
        <strain evidence="1 2">DSM 17706</strain>
    </source>
</reference>
<dbReference type="EMBL" id="PUIV01000009">
    <property type="protein sequence ID" value="PWB94337.1"/>
    <property type="molecule type" value="Genomic_DNA"/>
</dbReference>
<evidence type="ECO:0000313" key="1">
    <source>
        <dbReference type="EMBL" id="PWB94337.1"/>
    </source>
</evidence>
<dbReference type="RefSeq" id="WP_108916829.1">
    <property type="nucleotide sequence ID" value="NZ_BGJY01000003.1"/>
</dbReference>
<comment type="caution">
    <text evidence="1">The sequence shown here is derived from an EMBL/GenBank/DDBJ whole genome shotgun (WGS) entry which is preliminary data.</text>
</comment>
<name>A0A2U1SRT9_METSR</name>
<dbReference type="Proteomes" id="UP000245137">
    <property type="component" value="Unassembled WGS sequence"/>
</dbReference>
<dbReference type="AlphaFoldDB" id="A0A2U1SRT9"/>
<sequence length="218" mass="25040">MARSVAFYLPRFDEPPTIIAPEPPPLALALEVVEPEPELEIPEAEPEDLWPRLTDELREQLLEEGRAAAELQFDEEIERERATFAQRLEEERRRWSREEGEKLARDFRDALSRFSARIGDDVEHILEPFVVREIRERMLAGLIETLRVLIADRENPVVHLSGPVDLLEAICTKLHSEDIATKIDDVTGVDVRARLDATTIETRLGDWMAQLREEDDAA</sequence>
<evidence type="ECO:0000313" key="2">
    <source>
        <dbReference type="Proteomes" id="UP000245137"/>
    </source>
</evidence>